<dbReference type="InterPro" id="IPR018170">
    <property type="entry name" value="Aldo/ket_reductase_CS"/>
</dbReference>
<dbReference type="InterPro" id="IPR036812">
    <property type="entry name" value="NAD(P)_OxRdtase_dom_sf"/>
</dbReference>
<evidence type="ECO:0000313" key="9">
    <source>
        <dbReference type="Proteomes" id="UP000054485"/>
    </source>
</evidence>
<evidence type="ECO:0000256" key="3">
    <source>
        <dbReference type="ARBA" id="ARBA00023002"/>
    </source>
</evidence>
<dbReference type="Gene3D" id="3.20.20.100">
    <property type="entry name" value="NADP-dependent oxidoreductase domain"/>
    <property type="match status" value="1"/>
</dbReference>
<evidence type="ECO:0000256" key="2">
    <source>
        <dbReference type="ARBA" id="ARBA00022857"/>
    </source>
</evidence>
<dbReference type="PANTHER" id="PTHR43827">
    <property type="entry name" value="2,5-DIKETO-D-GLUCONIC ACID REDUCTASE"/>
    <property type="match status" value="1"/>
</dbReference>
<proteinExistence type="inferred from homology"/>
<keyword evidence="2" id="KW-0521">NADP</keyword>
<dbReference type="OrthoDB" id="416253at2759"/>
<reference evidence="9" key="2">
    <citation type="submission" date="2015-01" db="EMBL/GenBank/DDBJ databases">
        <title>Evolutionary Origins and Diversification of the Mycorrhizal Mutualists.</title>
        <authorList>
            <consortium name="DOE Joint Genome Institute"/>
            <consortium name="Mycorrhizal Genomics Consortium"/>
            <person name="Kohler A."/>
            <person name="Kuo A."/>
            <person name="Nagy L.G."/>
            <person name="Floudas D."/>
            <person name="Copeland A."/>
            <person name="Barry K.W."/>
            <person name="Cichocki N."/>
            <person name="Veneault-Fourrey C."/>
            <person name="LaButti K."/>
            <person name="Lindquist E.A."/>
            <person name="Lipzen A."/>
            <person name="Lundell T."/>
            <person name="Morin E."/>
            <person name="Murat C."/>
            <person name="Riley R."/>
            <person name="Ohm R."/>
            <person name="Sun H."/>
            <person name="Tunlid A."/>
            <person name="Henrissat B."/>
            <person name="Grigoriev I.V."/>
            <person name="Hibbett D.S."/>
            <person name="Martin F."/>
        </authorList>
    </citation>
    <scope>NUCLEOTIDE SEQUENCE [LARGE SCALE GENOMIC DNA]</scope>
    <source>
        <strain evidence="9">UH-Slu-Lm8-n1</strain>
    </source>
</reference>
<keyword evidence="3" id="KW-0560">Oxidoreductase</keyword>
<dbReference type="GO" id="GO:0016616">
    <property type="term" value="F:oxidoreductase activity, acting on the CH-OH group of donors, NAD or NADP as acceptor"/>
    <property type="evidence" value="ECO:0007669"/>
    <property type="project" value="UniProtKB-ARBA"/>
</dbReference>
<evidence type="ECO:0000256" key="5">
    <source>
        <dbReference type="PIRSR" id="PIRSR000097-2"/>
    </source>
</evidence>
<keyword evidence="9" id="KW-1185">Reference proteome</keyword>
<protein>
    <recommendedName>
        <fullName evidence="7">NADP-dependent oxidoreductase domain-containing protein</fullName>
    </recommendedName>
</protein>
<dbReference type="Proteomes" id="UP000054485">
    <property type="component" value="Unassembled WGS sequence"/>
</dbReference>
<sequence>MPIPTLPLNDGTQIPSLAFGTGTTLLHHQDAQIMAIIESAISIGFTLFDGAQRYKNEAVLGAAIKASESTVPRSELFISTKYAPMTPGDTAKTALYKSLEKLGLEYVDLYLVHAPNEHMDGGGGGLREMWKVMEECKREGLARSIGVSNFGVGHLLEIVEGAQVLPAVNQLEIHPYVWDFVKPLIKMHKEHGIVTSSYGGLSPLFRAPGGPLDPVIEKIKARLEDTWGKPVTSGQVLNKWLLQHDVLVVTTSTKAERVREYVDTCDVPELTDEEMGLIESAGAEHHQSFFKHTKYYLEGI</sequence>
<evidence type="ECO:0000256" key="6">
    <source>
        <dbReference type="PIRSR" id="PIRSR000097-3"/>
    </source>
</evidence>
<feature type="domain" description="NADP-dependent oxidoreductase" evidence="7">
    <location>
        <begin position="18"/>
        <end position="281"/>
    </location>
</feature>
<dbReference type="InterPro" id="IPR044494">
    <property type="entry name" value="AKR3C2/3"/>
</dbReference>
<organism evidence="8 9">
    <name type="scientific">Suillus luteus UH-Slu-Lm8-n1</name>
    <dbReference type="NCBI Taxonomy" id="930992"/>
    <lineage>
        <taxon>Eukaryota</taxon>
        <taxon>Fungi</taxon>
        <taxon>Dikarya</taxon>
        <taxon>Basidiomycota</taxon>
        <taxon>Agaricomycotina</taxon>
        <taxon>Agaricomycetes</taxon>
        <taxon>Agaricomycetidae</taxon>
        <taxon>Boletales</taxon>
        <taxon>Suillineae</taxon>
        <taxon>Suillaceae</taxon>
        <taxon>Suillus</taxon>
    </lineage>
</organism>
<name>A0A0D0AWK7_9AGAM</name>
<dbReference type="PANTHER" id="PTHR43827:SF3">
    <property type="entry name" value="NADP-DEPENDENT OXIDOREDUCTASE DOMAIN-CONTAINING PROTEIN"/>
    <property type="match status" value="1"/>
</dbReference>
<evidence type="ECO:0000256" key="4">
    <source>
        <dbReference type="PIRSR" id="PIRSR000097-1"/>
    </source>
</evidence>
<dbReference type="HOGENOM" id="CLU_023205_0_3_1"/>
<dbReference type="EMBL" id="KN835164">
    <property type="protein sequence ID" value="KIK46061.1"/>
    <property type="molecule type" value="Genomic_DNA"/>
</dbReference>
<dbReference type="PROSITE" id="PS00062">
    <property type="entry name" value="ALDOKETO_REDUCTASE_2"/>
    <property type="match status" value="1"/>
</dbReference>
<dbReference type="InterPro" id="IPR020471">
    <property type="entry name" value="AKR"/>
</dbReference>
<accession>A0A0D0AWK7</accession>
<evidence type="ECO:0000313" key="8">
    <source>
        <dbReference type="EMBL" id="KIK46061.1"/>
    </source>
</evidence>
<dbReference type="SUPFAM" id="SSF51430">
    <property type="entry name" value="NAD(P)-linked oxidoreductase"/>
    <property type="match status" value="1"/>
</dbReference>
<dbReference type="InterPro" id="IPR023210">
    <property type="entry name" value="NADP_OxRdtase_dom"/>
</dbReference>
<feature type="binding site" evidence="5">
    <location>
        <position position="113"/>
    </location>
    <ligand>
        <name>substrate</name>
    </ligand>
</feature>
<dbReference type="CDD" id="cd19120">
    <property type="entry name" value="AKR_AKR3C2-3"/>
    <property type="match status" value="1"/>
</dbReference>
<reference evidence="8 9" key="1">
    <citation type="submission" date="2014-04" db="EMBL/GenBank/DDBJ databases">
        <authorList>
            <consortium name="DOE Joint Genome Institute"/>
            <person name="Kuo A."/>
            <person name="Ruytinx J."/>
            <person name="Rineau F."/>
            <person name="Colpaert J."/>
            <person name="Kohler A."/>
            <person name="Nagy L.G."/>
            <person name="Floudas D."/>
            <person name="Copeland A."/>
            <person name="Barry K.W."/>
            <person name="Cichocki N."/>
            <person name="Veneault-Fourrey C."/>
            <person name="LaButti K."/>
            <person name="Lindquist E.A."/>
            <person name="Lipzen A."/>
            <person name="Lundell T."/>
            <person name="Morin E."/>
            <person name="Murat C."/>
            <person name="Sun H."/>
            <person name="Tunlid A."/>
            <person name="Henrissat B."/>
            <person name="Grigoriev I.V."/>
            <person name="Hibbett D.S."/>
            <person name="Martin F."/>
            <person name="Nordberg H.P."/>
            <person name="Cantor M.N."/>
            <person name="Hua S.X."/>
        </authorList>
    </citation>
    <scope>NUCLEOTIDE SEQUENCE [LARGE SCALE GENOMIC DNA]</scope>
    <source>
        <strain evidence="8 9">UH-Slu-Lm8-n1</strain>
    </source>
</reference>
<feature type="site" description="Lowers pKa of active site Tyr" evidence="6">
    <location>
        <position position="81"/>
    </location>
</feature>
<dbReference type="PIRSF" id="PIRSF000097">
    <property type="entry name" value="AKR"/>
    <property type="match status" value="1"/>
</dbReference>
<dbReference type="Pfam" id="PF00248">
    <property type="entry name" value="Aldo_ket_red"/>
    <property type="match status" value="1"/>
</dbReference>
<dbReference type="AlphaFoldDB" id="A0A0D0AWK7"/>
<gene>
    <name evidence="8" type="ORF">CY34DRAFT_9989</name>
</gene>
<dbReference type="InParanoid" id="A0A0D0AWK7"/>
<evidence type="ECO:0000256" key="1">
    <source>
        <dbReference type="ARBA" id="ARBA00007905"/>
    </source>
</evidence>
<evidence type="ECO:0000259" key="7">
    <source>
        <dbReference type="Pfam" id="PF00248"/>
    </source>
</evidence>
<dbReference type="STRING" id="930992.A0A0D0AWK7"/>
<comment type="similarity">
    <text evidence="1">Belongs to the aldo/keto reductase family.</text>
</comment>
<dbReference type="PRINTS" id="PR00069">
    <property type="entry name" value="ALDKETRDTASE"/>
</dbReference>
<dbReference type="GO" id="GO:0016652">
    <property type="term" value="F:oxidoreductase activity, acting on NAD(P)H as acceptor"/>
    <property type="evidence" value="ECO:0007669"/>
    <property type="project" value="InterPro"/>
</dbReference>
<feature type="active site" description="Proton donor" evidence="4">
    <location>
        <position position="54"/>
    </location>
</feature>